<evidence type="ECO:0000256" key="4">
    <source>
        <dbReference type="ARBA" id="ARBA00023136"/>
    </source>
</evidence>
<dbReference type="SUPFAM" id="SSF49313">
    <property type="entry name" value="Cadherin-like"/>
    <property type="match status" value="4"/>
</dbReference>
<dbReference type="OrthoDB" id="41532at2759"/>
<feature type="compositionally biased region" description="Basic and acidic residues" evidence="5">
    <location>
        <begin position="523"/>
        <end position="534"/>
    </location>
</feature>
<gene>
    <name evidence="9" type="ORF">KUCA_T00003752001</name>
</gene>
<dbReference type="PANTHER" id="PTHR15549">
    <property type="entry name" value="PAIRED IMMUNOGLOBULIN-LIKE TYPE 2 RECEPTOR"/>
    <property type="match status" value="1"/>
</dbReference>
<feature type="domain" description="Dystroglycan-type cadherin-like" evidence="8">
    <location>
        <begin position="144"/>
        <end position="252"/>
    </location>
</feature>
<reference evidence="9" key="1">
    <citation type="submission" date="2013-12" db="EMBL/GenBank/DDBJ databases">
        <authorList>
            <person name="Genoscope - CEA"/>
        </authorList>
    </citation>
    <scope>NUCLEOTIDE SEQUENCE</scope>
    <source>
        <strain evidence="9">CBS 1993</strain>
    </source>
</reference>
<feature type="chain" id="PRO_5004880347" description="Dystroglycan-type cadherin-like domain-containing protein" evidence="7">
    <location>
        <begin position="31"/>
        <end position="828"/>
    </location>
</feature>
<evidence type="ECO:0000256" key="3">
    <source>
        <dbReference type="ARBA" id="ARBA00022989"/>
    </source>
</evidence>
<dbReference type="GeneID" id="34521153"/>
<feature type="region of interest" description="Disordered" evidence="5">
    <location>
        <begin position="522"/>
        <end position="559"/>
    </location>
</feature>
<feature type="compositionally biased region" description="Polar residues" evidence="5">
    <location>
        <begin position="756"/>
        <end position="780"/>
    </location>
</feature>
<name>W6MNB8_9ASCO</name>
<evidence type="ECO:0000256" key="5">
    <source>
        <dbReference type="SAM" id="MobiDB-lite"/>
    </source>
</evidence>
<evidence type="ECO:0000256" key="6">
    <source>
        <dbReference type="SAM" id="Phobius"/>
    </source>
</evidence>
<dbReference type="Gene3D" id="2.60.40.10">
    <property type="entry name" value="Immunoglobulins"/>
    <property type="match status" value="4"/>
</dbReference>
<dbReference type="GO" id="GO:0005509">
    <property type="term" value="F:calcium ion binding"/>
    <property type="evidence" value="ECO:0007669"/>
    <property type="project" value="InterPro"/>
</dbReference>
<dbReference type="InterPro" id="IPR006644">
    <property type="entry name" value="Cadg"/>
</dbReference>
<dbReference type="SMART" id="SM00736">
    <property type="entry name" value="CADG"/>
    <property type="match status" value="2"/>
</dbReference>
<keyword evidence="3 6" id="KW-1133">Transmembrane helix</keyword>
<reference evidence="9" key="2">
    <citation type="submission" date="2014-02" db="EMBL/GenBank/DDBJ databases">
        <title>Complete DNA sequence of /Kuraishia capsulata/ illustrates novel genomic features among budding yeasts (/Saccharomycotina/).</title>
        <authorList>
            <person name="Morales L."/>
            <person name="Noel B."/>
            <person name="Porcel B."/>
            <person name="Marcet-Houben M."/>
            <person name="Hullo M-F."/>
            <person name="Sacerdot C."/>
            <person name="Tekaia F."/>
            <person name="Leh-Louis V."/>
            <person name="Despons L."/>
            <person name="Khanna V."/>
            <person name="Aury J-M."/>
            <person name="Barbe V."/>
            <person name="Couloux A."/>
            <person name="Labadie K."/>
            <person name="Pelletier E."/>
            <person name="Souciet J-L."/>
            <person name="Boekhout T."/>
            <person name="Gabaldon T."/>
            <person name="Wincker P."/>
            <person name="Dujon B."/>
        </authorList>
    </citation>
    <scope>NUCLEOTIDE SEQUENCE</scope>
    <source>
        <strain evidence="9">CBS 1993</strain>
    </source>
</reference>
<feature type="region of interest" description="Disordered" evidence="5">
    <location>
        <begin position="797"/>
        <end position="828"/>
    </location>
</feature>
<dbReference type="GO" id="GO:0016020">
    <property type="term" value="C:membrane"/>
    <property type="evidence" value="ECO:0007669"/>
    <property type="project" value="UniProtKB-SubCell"/>
</dbReference>
<feature type="region of interest" description="Disordered" evidence="5">
    <location>
        <begin position="436"/>
        <end position="488"/>
    </location>
</feature>
<dbReference type="InterPro" id="IPR051694">
    <property type="entry name" value="Immunoregulatory_rcpt-like"/>
</dbReference>
<keyword evidence="2 6" id="KW-0812">Transmembrane</keyword>
<protein>
    <recommendedName>
        <fullName evidence="8">Dystroglycan-type cadherin-like domain-containing protein</fullName>
    </recommendedName>
</protein>
<evidence type="ECO:0000313" key="10">
    <source>
        <dbReference type="Proteomes" id="UP000019384"/>
    </source>
</evidence>
<accession>W6MNB8</accession>
<dbReference type="RefSeq" id="XP_022459765.1">
    <property type="nucleotide sequence ID" value="XM_022602198.1"/>
</dbReference>
<organism evidence="9 10">
    <name type="scientific">Kuraishia capsulata CBS 1993</name>
    <dbReference type="NCBI Taxonomy" id="1382522"/>
    <lineage>
        <taxon>Eukaryota</taxon>
        <taxon>Fungi</taxon>
        <taxon>Dikarya</taxon>
        <taxon>Ascomycota</taxon>
        <taxon>Saccharomycotina</taxon>
        <taxon>Pichiomycetes</taxon>
        <taxon>Pichiales</taxon>
        <taxon>Pichiaceae</taxon>
        <taxon>Kuraishia</taxon>
    </lineage>
</organism>
<keyword evidence="7" id="KW-0732">Signal</keyword>
<feature type="compositionally biased region" description="Basic and acidic residues" evidence="5">
    <location>
        <begin position="812"/>
        <end position="821"/>
    </location>
</feature>
<feature type="compositionally biased region" description="Low complexity" evidence="5">
    <location>
        <begin position="441"/>
        <end position="488"/>
    </location>
</feature>
<evidence type="ECO:0000313" key="9">
    <source>
        <dbReference type="EMBL" id="CDK27773.1"/>
    </source>
</evidence>
<dbReference type="Pfam" id="PF05345">
    <property type="entry name" value="He_PIG"/>
    <property type="match status" value="3"/>
</dbReference>
<feature type="domain" description="Dystroglycan-type cadherin-like" evidence="8">
    <location>
        <begin position="37"/>
        <end position="129"/>
    </location>
</feature>
<feature type="transmembrane region" description="Helical" evidence="6">
    <location>
        <begin position="493"/>
        <end position="515"/>
    </location>
</feature>
<evidence type="ECO:0000256" key="7">
    <source>
        <dbReference type="SAM" id="SignalP"/>
    </source>
</evidence>
<dbReference type="HOGENOM" id="CLU_017550_0_0_1"/>
<dbReference type="STRING" id="1382522.W6MNB8"/>
<keyword evidence="10" id="KW-1185">Reference proteome</keyword>
<dbReference type="Proteomes" id="UP000019384">
    <property type="component" value="Unassembled WGS sequence"/>
</dbReference>
<keyword evidence="4 6" id="KW-0472">Membrane</keyword>
<evidence type="ECO:0000259" key="8">
    <source>
        <dbReference type="SMART" id="SM00736"/>
    </source>
</evidence>
<dbReference type="GO" id="GO:0071944">
    <property type="term" value="C:cell periphery"/>
    <property type="evidence" value="ECO:0007669"/>
    <property type="project" value="UniProtKB-ARBA"/>
</dbReference>
<dbReference type="AlphaFoldDB" id="W6MNB8"/>
<feature type="region of interest" description="Disordered" evidence="5">
    <location>
        <begin position="718"/>
        <end position="785"/>
    </location>
</feature>
<feature type="signal peptide" evidence="7">
    <location>
        <begin position="1"/>
        <end position="30"/>
    </location>
</feature>
<dbReference type="EMBL" id="HG793128">
    <property type="protein sequence ID" value="CDK27773.1"/>
    <property type="molecule type" value="Genomic_DNA"/>
</dbReference>
<comment type="subcellular location">
    <subcellularLocation>
        <location evidence="1">Membrane</location>
        <topology evidence="1">Single-pass membrane protein</topology>
    </subcellularLocation>
</comment>
<sequence>MKRHSELTAMSVFKGAGALLLLGWLQLVSATPYVGFPLDEQLPNVARVGEEYEFSINKLTYETDDGTVAYSVDGLPSWLSFDSSSLTFSGVPKTDDASTDVPIYLVGTDNSGTLNKTYSIVVSSDPGPSLSSASTLIDQLSAYGDTNGIDGLVLSPGADFNIKFSSKTFEMISGSTNKIKTYYGKSLNRTSLPSWAYFDSDTLTFSGTAPAVNSEIAPSQSFGFILIATDYEGYTGAYGTFDIVVGAHQLSTNMTSPLVINATAGDSFSYTVPLEDVFLDSEIISSSNISSVQLNNAPSWVSLSAMTKISGDVPEDTDENHVFNVTVTDVYSNSVQLEFTIEVLTTVFTVSSLPDVNATRGEFFEYTLDEDDFTNINDTTIKVEFDDNTWLTFFQTNYTFAGNVPSKFKELEISLKATLGSLSTTKKFNIDGIAGKKKKTSSSSSSSSHHSKSSSSSSSSHTSTKTGSTSSVTATPTNNSKSNTSKNSNKKTLAIALGVVIPIVVLVLLGFLLFCCWRRRKSNGSDDEKKKSPDISDPIFINGSNVPRSQSFDTMNSEETTARRLSTLNVLKLDGKHYGDNASINSSTTNVNSTRSSMYEDALQHQPLDDERDAQVRKSWRTKLGDGTWKPHDSLNSLATVATNELLSVRVTDDELRRRSQMSQLMGGYAARNSSSGLLDDPESPSGNYQLYDSNGNITAMKHTDGRFNSNADLQTLSEEDSPLSVPHTHGHQASSIVSSQDFSSESVQEEFRPNVSKSGETTWTPINTSNGSSNGNQAKSFVPSITRKVSAKLVDFTGRGKKTNNDPLPDQDLKSVKGEICEDSASD</sequence>
<feature type="compositionally biased region" description="Polar residues" evidence="5">
    <location>
        <begin position="732"/>
        <end position="747"/>
    </location>
</feature>
<dbReference type="PANTHER" id="PTHR15549:SF26">
    <property type="entry name" value="AXIAL BUDDING PATTERN PROTEIN 2-RELATED"/>
    <property type="match status" value="1"/>
</dbReference>
<feature type="compositionally biased region" description="Polar residues" evidence="5">
    <location>
        <begin position="542"/>
        <end position="559"/>
    </location>
</feature>
<evidence type="ECO:0000256" key="1">
    <source>
        <dbReference type="ARBA" id="ARBA00004167"/>
    </source>
</evidence>
<evidence type="ECO:0000256" key="2">
    <source>
        <dbReference type="ARBA" id="ARBA00022692"/>
    </source>
</evidence>
<dbReference type="InterPro" id="IPR013783">
    <property type="entry name" value="Ig-like_fold"/>
</dbReference>
<proteinExistence type="predicted"/>
<dbReference type="InterPro" id="IPR015919">
    <property type="entry name" value="Cadherin-like_sf"/>
</dbReference>